<dbReference type="Proteomes" id="UP000016927">
    <property type="component" value="Unassembled WGS sequence"/>
</dbReference>
<name>R0KWF4_NOSB1</name>
<evidence type="ECO:0000256" key="1">
    <source>
        <dbReference type="SAM" id="Coils"/>
    </source>
</evidence>
<dbReference type="HOGENOM" id="CLU_112983_0_0_1"/>
<feature type="chain" id="PRO_5004344182" evidence="3">
    <location>
        <begin position="19"/>
        <end position="212"/>
    </location>
</feature>
<proteinExistence type="predicted"/>
<dbReference type="VEuPathDB" id="MicrosporidiaDB:NBO_7g0049"/>
<gene>
    <name evidence="4" type="ORF">NBO_7g0049</name>
</gene>
<feature type="region of interest" description="Disordered" evidence="2">
    <location>
        <begin position="24"/>
        <end position="43"/>
    </location>
</feature>
<feature type="coiled-coil region" evidence="1">
    <location>
        <begin position="65"/>
        <end position="107"/>
    </location>
</feature>
<dbReference type="AlphaFoldDB" id="R0KWF4"/>
<feature type="signal peptide" evidence="3">
    <location>
        <begin position="1"/>
        <end position="18"/>
    </location>
</feature>
<protein>
    <submittedName>
        <fullName evidence="4">Uncharacterized protein</fullName>
    </submittedName>
</protein>
<feature type="compositionally biased region" description="Basic and acidic residues" evidence="2">
    <location>
        <begin position="133"/>
        <end position="143"/>
    </location>
</feature>
<keyword evidence="1" id="KW-0175">Coiled coil</keyword>
<feature type="compositionally biased region" description="Polar residues" evidence="2">
    <location>
        <begin position="196"/>
        <end position="212"/>
    </location>
</feature>
<evidence type="ECO:0000256" key="3">
    <source>
        <dbReference type="SAM" id="SignalP"/>
    </source>
</evidence>
<evidence type="ECO:0000313" key="5">
    <source>
        <dbReference type="Proteomes" id="UP000016927"/>
    </source>
</evidence>
<keyword evidence="3" id="KW-0732">Signal</keyword>
<feature type="compositionally biased region" description="Acidic residues" evidence="2">
    <location>
        <begin position="175"/>
        <end position="190"/>
    </location>
</feature>
<sequence>MNFKGSLIITIYYVLVLTVEETTKETGPQGDTNEKQSFVSRNKERFKQGLGNLSTKSKENLIKLKNKAAENLSIYNKKLKELTGKAKEDMLKKREETMKKIDQYNKKLKEFGGRTKENIKKFGTKVFGKSGKKQAENKTKQENEEPEYLEPIQQSKKEESEPEGVPQQPEYLETIPEEEEEEENIYEEIGEPIYQNAGQENQPTYGNISPAQ</sequence>
<reference evidence="4 5" key="1">
    <citation type="journal article" date="2013" name="BMC Genomics">
        <title>Comparative genomics of parasitic silkworm microsporidia reveal an association between genome expansion and host adaptation.</title>
        <authorList>
            <person name="Pan G."/>
            <person name="Xu J."/>
            <person name="Li T."/>
            <person name="Xia Q."/>
            <person name="Liu S.L."/>
            <person name="Zhang G."/>
            <person name="Li S."/>
            <person name="Li C."/>
            <person name="Liu H."/>
            <person name="Yang L."/>
            <person name="Liu T."/>
            <person name="Zhang X."/>
            <person name="Wu Z."/>
            <person name="Fan W."/>
            <person name="Dang X."/>
            <person name="Xiang H."/>
            <person name="Tao M."/>
            <person name="Li Y."/>
            <person name="Hu J."/>
            <person name="Li Z."/>
            <person name="Lin L."/>
            <person name="Luo J."/>
            <person name="Geng L."/>
            <person name="Wang L."/>
            <person name="Long M."/>
            <person name="Wan Y."/>
            <person name="He N."/>
            <person name="Zhang Z."/>
            <person name="Lu C."/>
            <person name="Keeling P.J."/>
            <person name="Wang J."/>
            <person name="Xiang Z."/>
            <person name="Zhou Z."/>
        </authorList>
    </citation>
    <scope>NUCLEOTIDE SEQUENCE [LARGE SCALE GENOMIC DNA]</scope>
    <source>
        <strain evidence="5">CQ1 / CVCC 102059</strain>
    </source>
</reference>
<accession>R0KWF4</accession>
<dbReference type="EMBL" id="KB908915">
    <property type="protein sequence ID" value="EOB15231.1"/>
    <property type="molecule type" value="Genomic_DNA"/>
</dbReference>
<evidence type="ECO:0000313" key="4">
    <source>
        <dbReference type="EMBL" id="EOB15231.1"/>
    </source>
</evidence>
<organism evidence="4 5">
    <name type="scientific">Nosema bombycis (strain CQ1 / CVCC 102059)</name>
    <name type="common">Microsporidian parasite</name>
    <name type="synonym">Pebrine of silkworm</name>
    <dbReference type="NCBI Taxonomy" id="578461"/>
    <lineage>
        <taxon>Eukaryota</taxon>
        <taxon>Fungi</taxon>
        <taxon>Fungi incertae sedis</taxon>
        <taxon>Microsporidia</taxon>
        <taxon>Nosematidae</taxon>
        <taxon>Nosema</taxon>
    </lineage>
</organism>
<feature type="compositionally biased region" description="Polar residues" evidence="2">
    <location>
        <begin position="29"/>
        <end position="40"/>
    </location>
</feature>
<feature type="region of interest" description="Disordered" evidence="2">
    <location>
        <begin position="123"/>
        <end position="212"/>
    </location>
</feature>
<evidence type="ECO:0000256" key="2">
    <source>
        <dbReference type="SAM" id="MobiDB-lite"/>
    </source>
</evidence>
<keyword evidence="5" id="KW-1185">Reference proteome</keyword>